<dbReference type="Proteomes" id="UP000191342">
    <property type="component" value="Unassembled WGS sequence"/>
</dbReference>
<keyword evidence="1 2" id="KW-0732">Signal</keyword>
<proteinExistence type="predicted"/>
<dbReference type="SUPFAM" id="SSF69318">
    <property type="entry name" value="Integrin alpha N-terminal domain"/>
    <property type="match status" value="2"/>
</dbReference>
<dbReference type="InterPro" id="IPR036514">
    <property type="entry name" value="SGNH_hydro_sf"/>
</dbReference>
<keyword evidence="5" id="KW-1185">Reference proteome</keyword>
<dbReference type="InterPro" id="IPR013517">
    <property type="entry name" value="FG-GAP"/>
</dbReference>
<evidence type="ECO:0000259" key="3">
    <source>
        <dbReference type="Pfam" id="PF13472"/>
    </source>
</evidence>
<dbReference type="SUPFAM" id="SSF55486">
    <property type="entry name" value="Metalloproteases ('zincins'), catalytic domain"/>
    <property type="match status" value="1"/>
</dbReference>
<sequence>MARGWLALCLPLFLLSLFSFCSLSITAPVETFERRAGDDKTALRILPLGASITWGLKSPSGNGYRKHLRDQLRYSGWKVDMVGSKSNGDMEDNDVEAHSGDVITEIQAAAATSVGYKPNVVLINAGTNDCRLEVDIPNTGARMRKMIEFLVNSEDMKDTLIVLSTLIPSAQKQAAAHRDNVNQQYRDLVKSMADEGVNIALADMDPPAPDPVHGWMVWPDDFTAENGDVDDTHPNDYGYAKMAAIWYDAIDKAYSNDLIHDAAVTSASAGGGSCEKSFGDGIYAGGLTQRGSGEDDGIYYHASESKGVQKWFWDPNDDLIEKIFFARLITPVKDELVTYEKQFDKTVYHLWTNLGEGNDPMFQVQKEHDFDVHDDCLPRGVQFIDINGDGLDDFVCIAKDGTAYASVNNGDGTKWKAPTFTRIGKWKDSEGDQAHVRLGDIDGDGRADYCIIADNGDIECWRNGWIVLATTWQEIYGQGHIAGVRFEDINGDGLDDWLWVDEDGATTTYTNSRSCIKGKEGDGLNIVWRQGFQKGKSSGPTHPGMSSFGKSGLRSHIFFARIYGEPQDFGLLGRQDYVFVERKEADNGHGYDYYFHMFKNVGSGATKIKSDGNRYCNMMGHGDGCMDYVWILSKGDMRIYPNKGMNDFSDSSSSYWGANYVIFDPAKLSIGMDLDRRDLHLVDWDGDGACDIVWTDPENNNKPHLWRNNIKKTGDFNWKYDANPAPDLKCSEKGGVGFFDRPVHLADITGSSMSDYLCVEKDGRVSGYIHNEDGSWEYMDQIKFAEGKDRANLHWADVNGDGRADMIHTNKFNGDGTVWYNRGRKDIGGSRFWWVNVGVKFQGAVEGSCTYFPDLNGDGLADMHAIIHSTKNTAKTWYNGCTGKNHVGDDGPIEDPDLPILPQEDGVIIHYKDDSCSRQQVQALYKEFTKARSMAREAQLHIQKDGYFNTFFAAENRDPSYASEVYGRISEMIGGNGGYHFEVTCNNKRESCKPSLKGDKNIAAMSTKGVMNICDAFLDHKDIKSTEEREKECGSMSVREAHHSRAAILLHESSHTSYAMTGQIRGGQPSLDYAYGYEASRDLALGKHDRSCWLYGQRDALRGKALCGPEIGDNFHSESVCNAKLSKNNADSYALVAAGLYFSAHCHKTIPAPPPSTNAAGSDSCPSYDYVQIDESPILGIDRYVHFGDSYAAGMGTGTTTSGTDKQGRCRIGSNNYGKLIDTWLDAEKLTYESHACSGDTTVGLDGQIDTWLHNDPKSTNIGTLTMGGNDVGFSDLVRNCIITWGWYDIDTYRKSCLEAESKALDYIHNSGDGGLGAKLRSAYKRIVNGANDNFHLHVPGYVGFFNHDTENCDHTTFYYWGPAWEEKQNPNKYVYLTRDLRKELNNLVGALNDLISATIAAANSELGSKRIHYVDMQSHFDSHRWCEADVREPDPNGNSFFFLAGWNDQGTNDIAVAGLSVTEADELQALADQGSIKLPDAATCRKSLGTDPDPYAEAMCHVAETVAHDPNGPEAQRLDRANKALANGDLSVQEISWYLPTRTIKMFHPRTPGMAIYRDAVIDSMKASGQFPWW</sequence>
<dbReference type="InterPro" id="IPR037460">
    <property type="entry name" value="SEST-like"/>
</dbReference>
<dbReference type="STRING" id="254877.A0A1V6S8I5"/>
<dbReference type="GO" id="GO:0008237">
    <property type="term" value="F:metallopeptidase activity"/>
    <property type="evidence" value="ECO:0007669"/>
    <property type="project" value="InterPro"/>
</dbReference>
<feature type="domain" description="SGNH hydrolase-type esterase" evidence="3">
    <location>
        <begin position="48"/>
        <end position="240"/>
    </location>
</feature>
<dbReference type="CDD" id="cd01823">
    <property type="entry name" value="SEST_like"/>
    <property type="match status" value="1"/>
</dbReference>
<dbReference type="CDD" id="cd01833">
    <property type="entry name" value="XynB_like"/>
    <property type="match status" value="1"/>
</dbReference>
<dbReference type="InterPro" id="IPR028994">
    <property type="entry name" value="Integrin_alpha_N"/>
</dbReference>
<feature type="chain" id="PRO_5013229480" description="SGNH hydrolase-type esterase domain-containing protein" evidence="2">
    <location>
        <begin position="27"/>
        <end position="1575"/>
    </location>
</feature>
<reference evidence="5" key="1">
    <citation type="journal article" date="2017" name="Nat. Microbiol.">
        <title>Global analysis of biosynthetic gene clusters reveals vast potential of secondary metabolite production in Penicillium species.</title>
        <authorList>
            <person name="Nielsen J.C."/>
            <person name="Grijseels S."/>
            <person name="Prigent S."/>
            <person name="Ji B."/>
            <person name="Dainat J."/>
            <person name="Nielsen K.F."/>
            <person name="Frisvad J.C."/>
            <person name="Workman M."/>
            <person name="Nielsen J."/>
        </authorList>
    </citation>
    <scope>NUCLEOTIDE SEQUENCE [LARGE SCALE GENOMIC DNA]</scope>
    <source>
        <strain evidence="5">IBT 14082</strain>
    </source>
</reference>
<dbReference type="Gene3D" id="3.40.50.1110">
    <property type="entry name" value="SGNH hydrolase"/>
    <property type="match status" value="2"/>
</dbReference>
<protein>
    <recommendedName>
        <fullName evidence="3">SGNH hydrolase-type esterase domain-containing protein</fullName>
    </recommendedName>
</protein>
<dbReference type="GO" id="GO:0016788">
    <property type="term" value="F:hydrolase activity, acting on ester bonds"/>
    <property type="evidence" value="ECO:0007669"/>
    <property type="project" value="InterPro"/>
</dbReference>
<dbReference type="OrthoDB" id="6123at2759"/>
<dbReference type="Gene3D" id="3.40.390.10">
    <property type="entry name" value="Collagenase (Catalytic Domain)"/>
    <property type="match status" value="1"/>
</dbReference>
<evidence type="ECO:0000313" key="4">
    <source>
        <dbReference type="EMBL" id="OQE10039.1"/>
    </source>
</evidence>
<organism evidence="4 5">
    <name type="scientific">Penicillium flavigenum</name>
    <dbReference type="NCBI Taxonomy" id="254877"/>
    <lineage>
        <taxon>Eukaryota</taxon>
        <taxon>Fungi</taxon>
        <taxon>Dikarya</taxon>
        <taxon>Ascomycota</taxon>
        <taxon>Pezizomycotina</taxon>
        <taxon>Eurotiomycetes</taxon>
        <taxon>Eurotiomycetidae</taxon>
        <taxon>Eurotiales</taxon>
        <taxon>Aspergillaceae</taxon>
        <taxon>Penicillium</taxon>
    </lineage>
</organism>
<accession>A0A1V6S8I5</accession>
<evidence type="ECO:0000256" key="2">
    <source>
        <dbReference type="SAM" id="SignalP"/>
    </source>
</evidence>
<evidence type="ECO:0000313" key="5">
    <source>
        <dbReference type="Proteomes" id="UP000191342"/>
    </source>
</evidence>
<dbReference type="Pfam" id="PF13472">
    <property type="entry name" value="Lipase_GDSL_2"/>
    <property type="match status" value="1"/>
</dbReference>
<dbReference type="PANTHER" id="PTHR37981:SF1">
    <property type="entry name" value="SGNH HYDROLASE-TYPE ESTERASE DOMAIN-CONTAINING PROTEIN"/>
    <property type="match status" value="1"/>
</dbReference>
<dbReference type="EMBL" id="MLQL01000098">
    <property type="protein sequence ID" value="OQE10039.1"/>
    <property type="molecule type" value="Genomic_DNA"/>
</dbReference>
<dbReference type="GO" id="GO:0006629">
    <property type="term" value="P:lipid metabolic process"/>
    <property type="evidence" value="ECO:0007669"/>
    <property type="project" value="TreeGrafter"/>
</dbReference>
<gene>
    <name evidence="4" type="ORF">PENFLA_c098G05635</name>
</gene>
<dbReference type="PANTHER" id="PTHR37981">
    <property type="entry name" value="LIPASE 2"/>
    <property type="match status" value="1"/>
</dbReference>
<dbReference type="Pfam" id="PF13517">
    <property type="entry name" value="FG-GAP_3"/>
    <property type="match status" value="2"/>
</dbReference>
<dbReference type="SUPFAM" id="SSF52266">
    <property type="entry name" value="SGNH hydrolase"/>
    <property type="match status" value="2"/>
</dbReference>
<feature type="signal peptide" evidence="2">
    <location>
        <begin position="1"/>
        <end position="26"/>
    </location>
</feature>
<name>A0A1V6S8I5_9EURO</name>
<dbReference type="FunFam" id="3.40.50.1110:FF:000020">
    <property type="entry name" value="Esterase, putative (AFU_orthologue AFUA_1G03170)"/>
    <property type="match status" value="1"/>
</dbReference>
<dbReference type="InterPro" id="IPR024079">
    <property type="entry name" value="MetalloPept_cat_dom_sf"/>
</dbReference>
<dbReference type="Gene3D" id="2.130.10.130">
    <property type="entry name" value="Integrin alpha, N-terminal"/>
    <property type="match status" value="2"/>
</dbReference>
<comment type="caution">
    <text evidence="4">The sequence shown here is derived from an EMBL/GenBank/DDBJ whole genome shotgun (WGS) entry which is preliminary data.</text>
</comment>
<dbReference type="InterPro" id="IPR013830">
    <property type="entry name" value="SGNH_hydro"/>
</dbReference>
<evidence type="ECO:0000256" key="1">
    <source>
        <dbReference type="ARBA" id="ARBA00022729"/>
    </source>
</evidence>